<dbReference type="Gene3D" id="3.40.50.720">
    <property type="entry name" value="NAD(P)-binding Rossmann-like Domain"/>
    <property type="match status" value="1"/>
</dbReference>
<dbReference type="Proteomes" id="UP001157006">
    <property type="component" value="Chromosome 3"/>
</dbReference>
<dbReference type="CDD" id="cd05327">
    <property type="entry name" value="retinol-DH_like_SDR_c_like"/>
    <property type="match status" value="1"/>
</dbReference>
<evidence type="ECO:0000313" key="2">
    <source>
        <dbReference type="EMBL" id="CAI8604451.1"/>
    </source>
</evidence>
<protein>
    <recommendedName>
        <fullName evidence="4">Short-chain dehydrogenase TIC 32, chloroplastic</fullName>
    </recommendedName>
</protein>
<reference evidence="2 3" key="1">
    <citation type="submission" date="2023-01" db="EMBL/GenBank/DDBJ databases">
        <authorList>
            <person name="Kreplak J."/>
        </authorList>
    </citation>
    <scope>NUCLEOTIDE SEQUENCE [LARGE SCALE GENOMIC DNA]</scope>
</reference>
<dbReference type="EMBL" id="OX451738">
    <property type="protein sequence ID" value="CAI8604451.1"/>
    <property type="molecule type" value="Genomic_DNA"/>
</dbReference>
<dbReference type="SUPFAM" id="SSF51735">
    <property type="entry name" value="NAD(P)-binding Rossmann-fold domains"/>
    <property type="match status" value="1"/>
</dbReference>
<sequence>MWLFNRKGVSGFSSSSTAEQVTHGIDATGLTAIVTGASSGIGVETTRVLALHGVHVIMAVRNMAAARDVKEAILKEIPSAKIDVMELDLSSMASVKKFASEFVSSGLPLNILINNAGVMACPFMLSQDNIEQQFATNHLGHFLLTHLLLDTMKKTTLESNKEGRIVNVSSEAHRVAYSEGIRFDKINEQSSYSNWRAYGQSKLANILHANELAKRLKDEGVNIIANSLHPGAIVTKLYRHTSAINGIVNAVGRLVMKNAQQGAATTCYVALHPQVKGVSGEYFSDSNLCKTTPHGKDADLAKQLWDFSINLVKQK</sequence>
<dbReference type="PRINTS" id="PR00081">
    <property type="entry name" value="GDHRDH"/>
</dbReference>
<keyword evidence="3" id="KW-1185">Reference proteome</keyword>
<evidence type="ECO:0000313" key="3">
    <source>
        <dbReference type="Proteomes" id="UP001157006"/>
    </source>
</evidence>
<dbReference type="PANTHER" id="PTHR48476">
    <property type="entry name" value="SHORT-CHAIN DEHYDROGENASE TIC 32, CHLOROPLASTIC-LIKE"/>
    <property type="match status" value="1"/>
</dbReference>
<dbReference type="PRINTS" id="PR00080">
    <property type="entry name" value="SDRFAMILY"/>
</dbReference>
<dbReference type="InterPro" id="IPR036291">
    <property type="entry name" value="NAD(P)-bd_dom_sf"/>
</dbReference>
<name>A0AAV1A236_VICFA</name>
<organism evidence="2 3">
    <name type="scientific">Vicia faba</name>
    <name type="common">Broad bean</name>
    <name type="synonym">Faba vulgaris</name>
    <dbReference type="NCBI Taxonomy" id="3906"/>
    <lineage>
        <taxon>Eukaryota</taxon>
        <taxon>Viridiplantae</taxon>
        <taxon>Streptophyta</taxon>
        <taxon>Embryophyta</taxon>
        <taxon>Tracheophyta</taxon>
        <taxon>Spermatophyta</taxon>
        <taxon>Magnoliopsida</taxon>
        <taxon>eudicotyledons</taxon>
        <taxon>Gunneridae</taxon>
        <taxon>Pentapetalae</taxon>
        <taxon>rosids</taxon>
        <taxon>fabids</taxon>
        <taxon>Fabales</taxon>
        <taxon>Fabaceae</taxon>
        <taxon>Papilionoideae</taxon>
        <taxon>50 kb inversion clade</taxon>
        <taxon>NPAAA clade</taxon>
        <taxon>Hologalegina</taxon>
        <taxon>IRL clade</taxon>
        <taxon>Fabeae</taxon>
        <taxon>Vicia</taxon>
    </lineage>
</organism>
<dbReference type="AlphaFoldDB" id="A0AAV1A236"/>
<evidence type="ECO:0008006" key="4">
    <source>
        <dbReference type="Google" id="ProtNLM"/>
    </source>
</evidence>
<gene>
    <name evidence="2" type="ORF">VFH_III133560</name>
</gene>
<evidence type="ECO:0000256" key="1">
    <source>
        <dbReference type="RuleBase" id="RU000363"/>
    </source>
</evidence>
<proteinExistence type="inferred from homology"/>
<comment type="similarity">
    <text evidence="1">Belongs to the short-chain dehydrogenases/reductases (SDR) family.</text>
</comment>
<dbReference type="InterPro" id="IPR002347">
    <property type="entry name" value="SDR_fam"/>
</dbReference>
<dbReference type="PANTHER" id="PTHR48476:SF1">
    <property type="entry name" value="SHORT-CHAIN DEHYDROGENASE TIC 32, CHLOROPLASTIC-LIKE"/>
    <property type="match status" value="1"/>
</dbReference>
<dbReference type="Pfam" id="PF00106">
    <property type="entry name" value="adh_short"/>
    <property type="match status" value="1"/>
</dbReference>
<accession>A0AAV1A236</accession>
<dbReference type="InterPro" id="IPR055280">
    <property type="entry name" value="TIC32"/>
</dbReference>